<reference evidence="2 3" key="1">
    <citation type="journal article" date="2023" name="Mol. Phylogenet. Evol.">
        <title>Genome-scale phylogeny and comparative genomics of the fungal order Sordariales.</title>
        <authorList>
            <person name="Hensen N."/>
            <person name="Bonometti L."/>
            <person name="Westerberg I."/>
            <person name="Brannstrom I.O."/>
            <person name="Guillou S."/>
            <person name="Cros-Aarteil S."/>
            <person name="Calhoun S."/>
            <person name="Haridas S."/>
            <person name="Kuo A."/>
            <person name="Mondo S."/>
            <person name="Pangilinan J."/>
            <person name="Riley R."/>
            <person name="LaButti K."/>
            <person name="Andreopoulos B."/>
            <person name="Lipzen A."/>
            <person name="Chen C."/>
            <person name="Yan M."/>
            <person name="Daum C."/>
            <person name="Ng V."/>
            <person name="Clum A."/>
            <person name="Steindorff A."/>
            <person name="Ohm R.A."/>
            <person name="Martin F."/>
            <person name="Silar P."/>
            <person name="Natvig D.O."/>
            <person name="Lalanne C."/>
            <person name="Gautier V."/>
            <person name="Ament-Velasquez S.L."/>
            <person name="Kruys A."/>
            <person name="Hutchinson M.I."/>
            <person name="Powell A.J."/>
            <person name="Barry K."/>
            <person name="Miller A.N."/>
            <person name="Grigoriev I.V."/>
            <person name="Debuchy R."/>
            <person name="Gladieux P."/>
            <person name="Hiltunen Thoren M."/>
            <person name="Johannesson H."/>
        </authorList>
    </citation>
    <scope>NUCLEOTIDE SEQUENCE [LARGE SCALE GENOMIC DNA]</scope>
    <source>
        <strain evidence="2 3">FGSC 10403</strain>
    </source>
</reference>
<feature type="compositionally biased region" description="Low complexity" evidence="1">
    <location>
        <begin position="30"/>
        <end position="58"/>
    </location>
</feature>
<feature type="region of interest" description="Disordered" evidence="1">
    <location>
        <begin position="1"/>
        <end position="137"/>
    </location>
</feature>
<keyword evidence="3" id="KW-1185">Reference proteome</keyword>
<comment type="caution">
    <text evidence="2">The sequence shown here is derived from an EMBL/GenBank/DDBJ whole genome shotgun (WGS) entry which is preliminary data.</text>
</comment>
<dbReference type="PANTHER" id="PTHR38167:SF1">
    <property type="entry name" value="C2H2-TYPE DOMAIN-CONTAINING PROTEIN"/>
    <property type="match status" value="1"/>
</dbReference>
<evidence type="ECO:0000313" key="3">
    <source>
        <dbReference type="Proteomes" id="UP001285908"/>
    </source>
</evidence>
<organism evidence="2 3">
    <name type="scientific">Neurospora hispaniola</name>
    <dbReference type="NCBI Taxonomy" id="588809"/>
    <lineage>
        <taxon>Eukaryota</taxon>
        <taxon>Fungi</taxon>
        <taxon>Dikarya</taxon>
        <taxon>Ascomycota</taxon>
        <taxon>Pezizomycotina</taxon>
        <taxon>Sordariomycetes</taxon>
        <taxon>Sordariomycetidae</taxon>
        <taxon>Sordariales</taxon>
        <taxon>Sordariaceae</taxon>
        <taxon>Neurospora</taxon>
    </lineage>
</organism>
<dbReference type="GeneID" id="87876377"/>
<feature type="compositionally biased region" description="Acidic residues" evidence="1">
    <location>
        <begin position="128"/>
        <end position="137"/>
    </location>
</feature>
<feature type="compositionally biased region" description="Basic and acidic residues" evidence="1">
    <location>
        <begin position="86"/>
        <end position="119"/>
    </location>
</feature>
<accession>A0AAJ0MRY9</accession>
<dbReference type="RefSeq" id="XP_062693604.1">
    <property type="nucleotide sequence ID" value="XM_062838755.1"/>
</dbReference>
<name>A0AAJ0MRY9_9PEZI</name>
<dbReference type="AlphaFoldDB" id="A0AAJ0MRY9"/>
<evidence type="ECO:0000256" key="1">
    <source>
        <dbReference type="SAM" id="MobiDB-lite"/>
    </source>
</evidence>
<gene>
    <name evidence="2" type="ORF">B0T23DRAFT_403210</name>
</gene>
<proteinExistence type="predicted"/>
<dbReference type="PANTHER" id="PTHR38167">
    <property type="entry name" value="C2H2-TYPE DOMAIN-CONTAINING PROTEIN"/>
    <property type="match status" value="1"/>
</dbReference>
<evidence type="ECO:0000313" key="2">
    <source>
        <dbReference type="EMBL" id="KAK3494175.1"/>
    </source>
</evidence>
<protein>
    <submittedName>
        <fullName evidence="2">Uncharacterized protein</fullName>
    </submittedName>
</protein>
<sequence>MPEKRPASHTRSPVAKRKRTAKATSTAHNTADPKATASKTASSRTTSVLDNGAAGSPLPSGPPRTDRSTPGSVARSVKANPPAPKTPEESSKRPKASDKMPEPKSSEGNDAEEPKKQQELEICPMCGEEYDSEDEDDDICEFHPGKLVIDRKVPCWKSDWRVDPYSEEYVEESFESHELYPDMLMWDCCGCSEGAPGCETQSGHGEY</sequence>
<dbReference type="EMBL" id="JAULSX010000003">
    <property type="protein sequence ID" value="KAK3494175.1"/>
    <property type="molecule type" value="Genomic_DNA"/>
</dbReference>
<dbReference type="Proteomes" id="UP001285908">
    <property type="component" value="Unassembled WGS sequence"/>
</dbReference>